<reference evidence="2 3" key="1">
    <citation type="submission" date="2023-05" db="EMBL/GenBank/DDBJ databases">
        <title>Draft genome sequence of Streptomyces sp. B-S-A6 isolated from a cave soil in Thailand.</title>
        <authorList>
            <person name="Chamroensaksri N."/>
            <person name="Muangham S."/>
        </authorList>
    </citation>
    <scope>NUCLEOTIDE SEQUENCE [LARGE SCALE GENOMIC DNA]</scope>
    <source>
        <strain evidence="2 3">B-S-A6</strain>
    </source>
</reference>
<dbReference type="PROSITE" id="PS51186">
    <property type="entry name" value="GNAT"/>
    <property type="match status" value="1"/>
</dbReference>
<gene>
    <name evidence="2" type="ORF">QIS96_29405</name>
</gene>
<sequence>MTNRLDRTELRGAGLRLRPWDPSSADDVAAYLKGVADPEFRRWNNPARHIDDLGTARLALRERARQWEAGTEGGFCVTDAADGTVLGHVSLKSPYWPNRSAAVGYWVLPEARGRGVASRGLALVTDWAFVLGLHRLALDHALGNTASCRVAERCGFAYEGTLRDAHRNADGTFQDAHLHGRLASDR</sequence>
<dbReference type="Pfam" id="PF13302">
    <property type="entry name" value="Acetyltransf_3"/>
    <property type="match status" value="1"/>
</dbReference>
<dbReference type="InterPro" id="IPR051908">
    <property type="entry name" value="Ribosomal_N-acetyltransferase"/>
</dbReference>
<dbReference type="EMBL" id="JASCIQ010000038">
    <property type="protein sequence ID" value="MDI3407919.1"/>
    <property type="molecule type" value="Genomic_DNA"/>
</dbReference>
<dbReference type="InterPro" id="IPR000182">
    <property type="entry name" value="GNAT_dom"/>
</dbReference>
<name>A0ABT6SJ67_9ACTN</name>
<keyword evidence="3" id="KW-1185">Reference proteome</keyword>
<dbReference type="CDD" id="cd04301">
    <property type="entry name" value="NAT_SF"/>
    <property type="match status" value="1"/>
</dbReference>
<dbReference type="SUPFAM" id="SSF55729">
    <property type="entry name" value="Acyl-CoA N-acyltransferases (Nat)"/>
    <property type="match status" value="1"/>
</dbReference>
<proteinExistence type="predicted"/>
<dbReference type="PANTHER" id="PTHR43441:SF10">
    <property type="entry name" value="ACETYLTRANSFERASE"/>
    <property type="match status" value="1"/>
</dbReference>
<evidence type="ECO:0000313" key="2">
    <source>
        <dbReference type="EMBL" id="MDI3407919.1"/>
    </source>
</evidence>
<dbReference type="InterPro" id="IPR016181">
    <property type="entry name" value="Acyl_CoA_acyltransferase"/>
</dbReference>
<feature type="domain" description="N-acetyltransferase" evidence="1">
    <location>
        <begin position="15"/>
        <end position="180"/>
    </location>
</feature>
<dbReference type="Proteomes" id="UP001223978">
    <property type="component" value="Unassembled WGS sequence"/>
</dbReference>
<dbReference type="RefSeq" id="WP_282545824.1">
    <property type="nucleotide sequence ID" value="NZ_JASCIQ010000038.1"/>
</dbReference>
<dbReference type="PANTHER" id="PTHR43441">
    <property type="entry name" value="RIBOSOMAL-PROTEIN-SERINE ACETYLTRANSFERASE"/>
    <property type="match status" value="1"/>
</dbReference>
<protein>
    <submittedName>
        <fullName evidence="2">GNAT family N-acetyltransferase</fullName>
    </submittedName>
</protein>
<evidence type="ECO:0000259" key="1">
    <source>
        <dbReference type="PROSITE" id="PS51186"/>
    </source>
</evidence>
<evidence type="ECO:0000313" key="3">
    <source>
        <dbReference type="Proteomes" id="UP001223978"/>
    </source>
</evidence>
<organism evidence="2 3">
    <name type="scientific">Streptomyces cavernicola</name>
    <dbReference type="NCBI Taxonomy" id="3043613"/>
    <lineage>
        <taxon>Bacteria</taxon>
        <taxon>Bacillati</taxon>
        <taxon>Actinomycetota</taxon>
        <taxon>Actinomycetes</taxon>
        <taxon>Kitasatosporales</taxon>
        <taxon>Streptomycetaceae</taxon>
        <taxon>Streptomyces</taxon>
    </lineage>
</organism>
<accession>A0ABT6SJ67</accession>
<comment type="caution">
    <text evidence="2">The sequence shown here is derived from an EMBL/GenBank/DDBJ whole genome shotgun (WGS) entry which is preliminary data.</text>
</comment>
<dbReference type="Gene3D" id="3.40.630.30">
    <property type="match status" value="1"/>
</dbReference>